<dbReference type="STRING" id="91928.A0A0D2BT37"/>
<proteinExistence type="predicted"/>
<gene>
    <name evidence="1" type="ORF">PV08_02145</name>
</gene>
<dbReference type="GeneID" id="27329228"/>
<dbReference type="RefSeq" id="XP_016241781.1">
    <property type="nucleotide sequence ID" value="XM_016376505.1"/>
</dbReference>
<accession>A0A0D2BT37</accession>
<dbReference type="HOGENOM" id="CLU_2210063_0_0_1"/>
<dbReference type="Proteomes" id="UP000053328">
    <property type="component" value="Unassembled WGS sequence"/>
</dbReference>
<dbReference type="VEuPathDB" id="FungiDB:PV08_02145"/>
<evidence type="ECO:0000313" key="1">
    <source>
        <dbReference type="EMBL" id="KIW21565.1"/>
    </source>
</evidence>
<name>A0A0D2BT37_9EURO</name>
<sequence>MARDRNIQAAMLKQTLVESMVDDRDLAPDAAHAVAYRKGDNNVTGWAALPSEKGDADVSYNASLARAKSLSWLRATIDVVDSDLFRGEAAKFAIRIAADDITIEFHL</sequence>
<reference evidence="1 2" key="1">
    <citation type="submission" date="2015-01" db="EMBL/GenBank/DDBJ databases">
        <title>The Genome Sequence of Exophiala spinifera CBS89968.</title>
        <authorList>
            <consortium name="The Broad Institute Genomics Platform"/>
            <person name="Cuomo C."/>
            <person name="de Hoog S."/>
            <person name="Gorbushina A."/>
            <person name="Stielow B."/>
            <person name="Teixiera M."/>
            <person name="Abouelleil A."/>
            <person name="Chapman S.B."/>
            <person name="Priest M."/>
            <person name="Young S.K."/>
            <person name="Wortman J."/>
            <person name="Nusbaum C."/>
            <person name="Birren B."/>
        </authorList>
    </citation>
    <scope>NUCLEOTIDE SEQUENCE [LARGE SCALE GENOMIC DNA]</scope>
    <source>
        <strain evidence="1 2">CBS 89968</strain>
    </source>
</reference>
<protein>
    <submittedName>
        <fullName evidence="1">Uncharacterized protein</fullName>
    </submittedName>
</protein>
<keyword evidence="2" id="KW-1185">Reference proteome</keyword>
<dbReference type="EMBL" id="KN847492">
    <property type="protein sequence ID" value="KIW21565.1"/>
    <property type="molecule type" value="Genomic_DNA"/>
</dbReference>
<dbReference type="AlphaFoldDB" id="A0A0D2BT37"/>
<organism evidence="1 2">
    <name type="scientific">Exophiala spinifera</name>
    <dbReference type="NCBI Taxonomy" id="91928"/>
    <lineage>
        <taxon>Eukaryota</taxon>
        <taxon>Fungi</taxon>
        <taxon>Dikarya</taxon>
        <taxon>Ascomycota</taxon>
        <taxon>Pezizomycotina</taxon>
        <taxon>Eurotiomycetes</taxon>
        <taxon>Chaetothyriomycetidae</taxon>
        <taxon>Chaetothyriales</taxon>
        <taxon>Herpotrichiellaceae</taxon>
        <taxon>Exophiala</taxon>
    </lineage>
</organism>
<evidence type="ECO:0000313" key="2">
    <source>
        <dbReference type="Proteomes" id="UP000053328"/>
    </source>
</evidence>